<dbReference type="SUPFAM" id="SSF82171">
    <property type="entry name" value="DPP6 N-terminal domain-like"/>
    <property type="match status" value="1"/>
</dbReference>
<name>A0ABW0ZVY5_9ACTN</name>
<sequence>MRPRTRLLTLITGASILGSLSPNAAAAEQRPRIDYFSAPFDIRRVLDWGDRPVWSRDGTKIAFTESDTEQSHAHELDLRTRQERCLTCQWGDKGLVERIYYLPDGSFLITAGPDQASTELYWMPQSLSRPPQPLGVQAVGEVAITRSTASPRDERRPRPASPRGDDVRHPATAPDGGFRLAAWSVRGGLWTGTIAHDGSHAAITSRREIKIPLEGLIEPYNFLRNDQALTFYHIDDIDGVLNGEMHEVNLRTGAVTNLSRDPAHNEAHSFPNERFGLEESNRISDPDGPDRGVSGHARYGDKPFDLFVVDYERSRNIRRLTYVSDIGGEANQSVPAPDGRRVAFVLDPRASGPLAGSGGLYLGEFRRP</sequence>
<feature type="region of interest" description="Disordered" evidence="1">
    <location>
        <begin position="144"/>
        <end position="173"/>
    </location>
</feature>
<dbReference type="Proteomes" id="UP001596074">
    <property type="component" value="Unassembled WGS sequence"/>
</dbReference>
<accession>A0ABW0ZVY5</accession>
<organism evidence="3 4">
    <name type="scientific">Actinomadura rugatobispora</name>
    <dbReference type="NCBI Taxonomy" id="1994"/>
    <lineage>
        <taxon>Bacteria</taxon>
        <taxon>Bacillati</taxon>
        <taxon>Actinomycetota</taxon>
        <taxon>Actinomycetes</taxon>
        <taxon>Streptosporangiales</taxon>
        <taxon>Thermomonosporaceae</taxon>
        <taxon>Actinomadura</taxon>
    </lineage>
</organism>
<comment type="caution">
    <text evidence="3">The sequence shown here is derived from an EMBL/GenBank/DDBJ whole genome shotgun (WGS) entry which is preliminary data.</text>
</comment>
<dbReference type="InterPro" id="IPR011042">
    <property type="entry name" value="6-blade_b-propeller_TolB-like"/>
</dbReference>
<feature type="region of interest" description="Disordered" evidence="1">
    <location>
        <begin position="260"/>
        <end position="297"/>
    </location>
</feature>
<feature type="signal peptide" evidence="2">
    <location>
        <begin position="1"/>
        <end position="26"/>
    </location>
</feature>
<feature type="compositionally biased region" description="Basic and acidic residues" evidence="1">
    <location>
        <begin position="151"/>
        <end position="169"/>
    </location>
</feature>
<dbReference type="EMBL" id="JBHSON010000012">
    <property type="protein sequence ID" value="MFC5746079.1"/>
    <property type="molecule type" value="Genomic_DNA"/>
</dbReference>
<evidence type="ECO:0000313" key="3">
    <source>
        <dbReference type="EMBL" id="MFC5746079.1"/>
    </source>
</evidence>
<evidence type="ECO:0000313" key="4">
    <source>
        <dbReference type="Proteomes" id="UP001596074"/>
    </source>
</evidence>
<protein>
    <submittedName>
        <fullName evidence="3">Uncharacterized protein</fullName>
    </submittedName>
</protein>
<evidence type="ECO:0000256" key="2">
    <source>
        <dbReference type="SAM" id="SignalP"/>
    </source>
</evidence>
<feature type="chain" id="PRO_5045220881" evidence="2">
    <location>
        <begin position="27"/>
        <end position="368"/>
    </location>
</feature>
<dbReference type="Gene3D" id="2.120.10.30">
    <property type="entry name" value="TolB, C-terminal domain"/>
    <property type="match status" value="1"/>
</dbReference>
<proteinExistence type="predicted"/>
<keyword evidence="4" id="KW-1185">Reference proteome</keyword>
<reference evidence="4" key="1">
    <citation type="journal article" date="2019" name="Int. J. Syst. Evol. Microbiol.">
        <title>The Global Catalogue of Microorganisms (GCM) 10K type strain sequencing project: providing services to taxonomists for standard genome sequencing and annotation.</title>
        <authorList>
            <consortium name="The Broad Institute Genomics Platform"/>
            <consortium name="The Broad Institute Genome Sequencing Center for Infectious Disease"/>
            <person name="Wu L."/>
            <person name="Ma J."/>
        </authorList>
    </citation>
    <scope>NUCLEOTIDE SEQUENCE [LARGE SCALE GENOMIC DNA]</scope>
    <source>
        <strain evidence="4">KCTC 42087</strain>
    </source>
</reference>
<gene>
    <name evidence="3" type="ORF">ACFPZN_10700</name>
</gene>
<keyword evidence="2" id="KW-0732">Signal</keyword>
<feature type="compositionally biased region" description="Basic and acidic residues" evidence="1">
    <location>
        <begin position="275"/>
        <end position="290"/>
    </location>
</feature>
<evidence type="ECO:0000256" key="1">
    <source>
        <dbReference type="SAM" id="MobiDB-lite"/>
    </source>
</evidence>
<dbReference type="RefSeq" id="WP_378281702.1">
    <property type="nucleotide sequence ID" value="NZ_JBHSON010000012.1"/>
</dbReference>